<name>A0AAF0DCX8_9EURO</name>
<sequence>MTNRAVAIALAERVARKVVRVRRVRGTRYLRSEGSLRFFAGEEEEEEEEERDDWRLVVRRRGTRNMQMKVRTAAVRKSANIQWEAMRARLRAWEISLGSATGEVSFSHLDCSRQKLGILERERKGSLLVAPESSSFSSISTGLKKYILFGLKQYVIPEPSL</sequence>
<proteinExistence type="predicted"/>
<reference evidence="1" key="1">
    <citation type="submission" date="2023-03" db="EMBL/GenBank/DDBJ databases">
        <title>Emydomyces testavorans Genome Sequence.</title>
        <authorList>
            <person name="Hoyer L."/>
        </authorList>
    </citation>
    <scope>NUCLEOTIDE SEQUENCE</scope>
    <source>
        <strain evidence="1">16-2883</strain>
    </source>
</reference>
<gene>
    <name evidence="1" type="ORF">PRK78_001148</name>
</gene>
<evidence type="ECO:0000313" key="2">
    <source>
        <dbReference type="Proteomes" id="UP001219355"/>
    </source>
</evidence>
<accession>A0AAF0DCX8</accession>
<keyword evidence="2" id="KW-1185">Reference proteome</keyword>
<dbReference type="Proteomes" id="UP001219355">
    <property type="component" value="Chromosome 1"/>
</dbReference>
<evidence type="ECO:0000313" key="1">
    <source>
        <dbReference type="EMBL" id="WEW55715.1"/>
    </source>
</evidence>
<dbReference type="EMBL" id="CP120627">
    <property type="protein sequence ID" value="WEW55715.1"/>
    <property type="molecule type" value="Genomic_DNA"/>
</dbReference>
<protein>
    <submittedName>
        <fullName evidence="1">Uncharacterized protein</fullName>
    </submittedName>
</protein>
<organism evidence="1 2">
    <name type="scientific">Emydomyces testavorans</name>
    <dbReference type="NCBI Taxonomy" id="2070801"/>
    <lineage>
        <taxon>Eukaryota</taxon>
        <taxon>Fungi</taxon>
        <taxon>Dikarya</taxon>
        <taxon>Ascomycota</taxon>
        <taxon>Pezizomycotina</taxon>
        <taxon>Eurotiomycetes</taxon>
        <taxon>Eurotiomycetidae</taxon>
        <taxon>Onygenales</taxon>
        <taxon>Nannizziopsiaceae</taxon>
        <taxon>Emydomyces</taxon>
    </lineage>
</organism>
<dbReference type="AlphaFoldDB" id="A0AAF0DCX8"/>